<proteinExistence type="predicted"/>
<reference evidence="2 3" key="1">
    <citation type="submission" date="2018-12" db="EMBL/GenBank/DDBJ databases">
        <title>Hymenobacter gummosus sp. nov., isolated from a spring.</title>
        <authorList>
            <person name="Nie L."/>
        </authorList>
    </citation>
    <scope>NUCLEOTIDE SEQUENCE [LARGE SCALE GENOMIC DNA]</scope>
    <source>
        <strain evidence="2 3">KCTC 52166</strain>
    </source>
</reference>
<keyword evidence="3" id="KW-1185">Reference proteome</keyword>
<dbReference type="RefSeq" id="WP_126693996.1">
    <property type="nucleotide sequence ID" value="NZ_RXOF01000008.1"/>
</dbReference>
<name>A0A3S0H5N9_9BACT</name>
<dbReference type="Proteomes" id="UP000282184">
    <property type="component" value="Unassembled WGS sequence"/>
</dbReference>
<dbReference type="OrthoDB" id="793442at2"/>
<accession>A0A3S0H5N9</accession>
<feature type="signal peptide" evidence="1">
    <location>
        <begin position="1"/>
        <end position="23"/>
    </location>
</feature>
<keyword evidence="1" id="KW-0732">Signal</keyword>
<dbReference type="AlphaFoldDB" id="A0A3S0H5N9"/>
<evidence type="ECO:0000256" key="1">
    <source>
        <dbReference type="SAM" id="SignalP"/>
    </source>
</evidence>
<comment type="caution">
    <text evidence="2">The sequence shown here is derived from an EMBL/GenBank/DDBJ whole genome shotgun (WGS) entry which is preliminary data.</text>
</comment>
<evidence type="ECO:0000313" key="3">
    <source>
        <dbReference type="Proteomes" id="UP000282184"/>
    </source>
</evidence>
<feature type="chain" id="PRO_5018643835" evidence="1">
    <location>
        <begin position="24"/>
        <end position="171"/>
    </location>
</feature>
<dbReference type="EMBL" id="RXOF01000008">
    <property type="protein sequence ID" value="RTQ48920.1"/>
    <property type="molecule type" value="Genomic_DNA"/>
</dbReference>
<organism evidence="2 3">
    <name type="scientific">Hymenobacter gummosus</name>
    <dbReference type="NCBI Taxonomy" id="1776032"/>
    <lineage>
        <taxon>Bacteria</taxon>
        <taxon>Pseudomonadati</taxon>
        <taxon>Bacteroidota</taxon>
        <taxon>Cytophagia</taxon>
        <taxon>Cytophagales</taxon>
        <taxon>Hymenobacteraceae</taxon>
        <taxon>Hymenobacter</taxon>
    </lineage>
</organism>
<protein>
    <submittedName>
        <fullName evidence="2">Uncharacterized protein</fullName>
    </submittedName>
</protein>
<sequence length="171" mass="18990">MKLTSTLLLGLGLLLMAPLAARAQTFEVPTNVEYKTEADYKPLEPQVIAAVNWLETVPGNAEAVKRQQTNQFLLMWIQGAPNVSVGLQQYVTELCKSNPTLLGLFLGGWARYSLQHPEDKTQLAPNLAAVQTMLNAYQKGGWEKDKNLDNLLALQNKGQLEAWVAKQIKRS</sequence>
<evidence type="ECO:0000313" key="2">
    <source>
        <dbReference type="EMBL" id="RTQ48920.1"/>
    </source>
</evidence>
<gene>
    <name evidence="2" type="ORF">EJV47_15110</name>
</gene>